<dbReference type="AlphaFoldDB" id="A0A839N5T3"/>
<sequence>MRVKELADLAGTTVRTIRYYHQIGLLPVPERIGGVRDYGMVQLARLVRIRWLVGSGVPLVSVRAMIEESGDDPDERNAIRTDLAVTLAGVDERIGELGRQRQQLVNLLRTTGEGGPVSPMPRAVHEMYDRLLARAGDPEVAALIAAERQVVEFACYRTELPSMITDLAEHLTDEQLDLILPLFIEFRDLSRSVDTLPEAERLRRVEEMAEHSVDFLAALDLTPGQVRGMLEQASQSSGEYVGYATTQLFPEDLQKSFMHELESGLLERGLLPPESKGAVS</sequence>
<dbReference type="Proteomes" id="UP000559182">
    <property type="component" value="Unassembled WGS sequence"/>
</dbReference>
<comment type="caution">
    <text evidence="3">The sequence shown here is derived from an EMBL/GenBank/DDBJ whole genome shotgun (WGS) entry which is preliminary data.</text>
</comment>
<dbReference type="Pfam" id="PF13411">
    <property type="entry name" value="MerR_1"/>
    <property type="match status" value="1"/>
</dbReference>
<dbReference type="GO" id="GO:0003700">
    <property type="term" value="F:DNA-binding transcription factor activity"/>
    <property type="evidence" value="ECO:0007669"/>
    <property type="project" value="InterPro"/>
</dbReference>
<dbReference type="InterPro" id="IPR000551">
    <property type="entry name" value="MerR-type_HTH_dom"/>
</dbReference>
<dbReference type="PANTHER" id="PTHR30204:SF93">
    <property type="entry name" value="HTH MERR-TYPE DOMAIN-CONTAINING PROTEIN"/>
    <property type="match status" value="1"/>
</dbReference>
<evidence type="ECO:0000313" key="5">
    <source>
        <dbReference type="Proteomes" id="UP000559182"/>
    </source>
</evidence>
<protein>
    <submittedName>
        <fullName evidence="3">DNA-binding transcriptional MerR regulator</fullName>
    </submittedName>
</protein>
<evidence type="ECO:0000313" key="3">
    <source>
        <dbReference type="EMBL" id="MBB2892637.1"/>
    </source>
</evidence>
<dbReference type="Gene3D" id="1.10.1660.10">
    <property type="match status" value="1"/>
</dbReference>
<proteinExistence type="predicted"/>
<dbReference type="GO" id="GO:0003677">
    <property type="term" value="F:DNA binding"/>
    <property type="evidence" value="ECO:0007669"/>
    <property type="project" value="UniProtKB-KW"/>
</dbReference>
<evidence type="ECO:0000313" key="4">
    <source>
        <dbReference type="EMBL" id="MBB2894686.1"/>
    </source>
</evidence>
<keyword evidence="5" id="KW-1185">Reference proteome</keyword>
<gene>
    <name evidence="3" type="ORF">FHU39_002655</name>
    <name evidence="4" type="ORF">FHU39_004732</name>
</gene>
<dbReference type="EMBL" id="JACHVQ010000006">
    <property type="protein sequence ID" value="MBB2894686.1"/>
    <property type="molecule type" value="Genomic_DNA"/>
</dbReference>
<evidence type="ECO:0000256" key="1">
    <source>
        <dbReference type="ARBA" id="ARBA00023125"/>
    </source>
</evidence>
<dbReference type="CDD" id="cd00592">
    <property type="entry name" value="HTH_MerR-like"/>
    <property type="match status" value="1"/>
</dbReference>
<accession>A0A839N5T3</accession>
<keyword evidence="1 3" id="KW-0238">DNA-binding</keyword>
<dbReference type="RefSeq" id="WP_183321058.1">
    <property type="nucleotide sequence ID" value="NZ_JACHVQ010000002.1"/>
</dbReference>
<dbReference type="InterPro" id="IPR047057">
    <property type="entry name" value="MerR_fam"/>
</dbReference>
<dbReference type="PANTHER" id="PTHR30204">
    <property type="entry name" value="REDOX-CYCLING DRUG-SENSING TRANSCRIPTIONAL ACTIVATOR SOXR"/>
    <property type="match status" value="1"/>
</dbReference>
<reference evidence="3 5" key="1">
    <citation type="submission" date="2020-08" db="EMBL/GenBank/DDBJ databases">
        <title>Sequencing the genomes of 1000 actinobacteria strains.</title>
        <authorList>
            <person name="Klenk H.-P."/>
        </authorList>
    </citation>
    <scope>NUCLEOTIDE SEQUENCE [LARGE SCALE GENOMIC DNA]</scope>
    <source>
        <strain evidence="3 5">DSM 105369</strain>
    </source>
</reference>
<dbReference type="InterPro" id="IPR009061">
    <property type="entry name" value="DNA-bd_dom_put_sf"/>
</dbReference>
<organism evidence="3 5">
    <name type="scientific">Flexivirga oryzae</name>
    <dbReference type="NCBI Taxonomy" id="1794944"/>
    <lineage>
        <taxon>Bacteria</taxon>
        <taxon>Bacillati</taxon>
        <taxon>Actinomycetota</taxon>
        <taxon>Actinomycetes</taxon>
        <taxon>Micrococcales</taxon>
        <taxon>Dermacoccaceae</taxon>
        <taxon>Flexivirga</taxon>
    </lineage>
</organism>
<dbReference type="SMART" id="SM00422">
    <property type="entry name" value="HTH_MERR"/>
    <property type="match status" value="1"/>
</dbReference>
<evidence type="ECO:0000259" key="2">
    <source>
        <dbReference type="PROSITE" id="PS50937"/>
    </source>
</evidence>
<dbReference type="EMBL" id="JACHVQ010000002">
    <property type="protein sequence ID" value="MBB2892637.1"/>
    <property type="molecule type" value="Genomic_DNA"/>
</dbReference>
<dbReference type="SUPFAM" id="SSF46955">
    <property type="entry name" value="Putative DNA-binding domain"/>
    <property type="match status" value="1"/>
</dbReference>
<name>A0A839N5T3_9MICO</name>
<dbReference type="PROSITE" id="PS50937">
    <property type="entry name" value="HTH_MERR_2"/>
    <property type="match status" value="1"/>
</dbReference>
<feature type="domain" description="HTH merR-type" evidence="2">
    <location>
        <begin position="1"/>
        <end position="68"/>
    </location>
</feature>